<dbReference type="InterPro" id="IPR002734">
    <property type="entry name" value="RibDG_C"/>
</dbReference>
<evidence type="ECO:0000256" key="8">
    <source>
        <dbReference type="ARBA" id="ARBA00022833"/>
    </source>
</evidence>
<dbReference type="PIRSF" id="PIRSF006769">
    <property type="entry name" value="RibD"/>
    <property type="match status" value="1"/>
</dbReference>
<comment type="caution">
    <text evidence="17">The sequence shown here is derived from an EMBL/GenBank/DDBJ whole genome shotgun (WGS) entry which is preliminary data.</text>
</comment>
<protein>
    <recommendedName>
        <fullName evidence="12">Riboflavin biosynthesis protein RibD</fullName>
    </recommendedName>
    <domain>
        <recommendedName>
            <fullName evidence="12">Diaminohydroxyphosphoribosylaminopyrimidine deaminase</fullName>
            <shortName evidence="12">DRAP deaminase</shortName>
            <ecNumber evidence="12">3.5.4.26</ecNumber>
        </recommendedName>
        <alternativeName>
            <fullName evidence="12">Riboflavin-specific deaminase</fullName>
        </alternativeName>
    </domain>
    <domain>
        <recommendedName>
            <fullName evidence="12">5-amino-6-(5-phosphoribosylamino)uracil reductase</fullName>
            <ecNumber evidence="12">1.1.1.193</ecNumber>
        </recommendedName>
        <alternativeName>
            <fullName evidence="12">HTP reductase</fullName>
        </alternativeName>
    </domain>
</protein>
<dbReference type="Proteomes" id="UP000295468">
    <property type="component" value="Unassembled WGS sequence"/>
</dbReference>
<evidence type="ECO:0000313" key="17">
    <source>
        <dbReference type="EMBL" id="TDQ31642.1"/>
    </source>
</evidence>
<evidence type="ECO:0000313" key="18">
    <source>
        <dbReference type="Proteomes" id="UP000295468"/>
    </source>
</evidence>
<dbReference type="InterPro" id="IPR004794">
    <property type="entry name" value="Eubact_RibD"/>
</dbReference>
<comment type="pathway">
    <text evidence="3 12">Cofactor biosynthesis; riboflavin biosynthesis; 5-amino-6-(D-ribitylamino)uracil from GTP: step 3/4.</text>
</comment>
<evidence type="ECO:0000256" key="1">
    <source>
        <dbReference type="ARBA" id="ARBA00002151"/>
    </source>
</evidence>
<keyword evidence="7 12" id="KW-0479">Metal-binding</keyword>
<evidence type="ECO:0000256" key="6">
    <source>
        <dbReference type="ARBA" id="ARBA00022619"/>
    </source>
</evidence>
<gene>
    <name evidence="17" type="ORF">CLV82_2351</name>
</gene>
<dbReference type="OrthoDB" id="9800865at2"/>
<dbReference type="PROSITE" id="PS00903">
    <property type="entry name" value="CYT_DCMP_DEAMINASES_1"/>
    <property type="match status" value="1"/>
</dbReference>
<feature type="binding site" evidence="14">
    <location>
        <position position="179"/>
    </location>
    <ligand>
        <name>NADP(+)</name>
        <dbReference type="ChEBI" id="CHEBI:58349"/>
    </ligand>
</feature>
<dbReference type="CDD" id="cd01284">
    <property type="entry name" value="Riboflavin_deaminase-reductase"/>
    <property type="match status" value="1"/>
</dbReference>
<dbReference type="Gene3D" id="3.40.140.10">
    <property type="entry name" value="Cytidine Deaminase, domain 2"/>
    <property type="match status" value="1"/>
</dbReference>
<proteinExistence type="inferred from homology"/>
<feature type="binding site" evidence="14">
    <location>
        <position position="205"/>
    </location>
    <ligand>
        <name>NADP(+)</name>
        <dbReference type="ChEBI" id="CHEBI:58349"/>
    </ligand>
</feature>
<comment type="similarity">
    <text evidence="4 12">In the N-terminal section; belongs to the cytidine and deoxycytidylate deaminase family.</text>
</comment>
<feature type="binding site" evidence="15">
    <location>
        <position position="87"/>
    </location>
    <ligand>
        <name>Zn(2+)</name>
        <dbReference type="ChEBI" id="CHEBI:29105"/>
        <note>catalytic</note>
    </ligand>
</feature>
<dbReference type="GO" id="GO:0009231">
    <property type="term" value="P:riboflavin biosynthetic process"/>
    <property type="evidence" value="ECO:0007669"/>
    <property type="project" value="UniProtKB-UniPathway"/>
</dbReference>
<dbReference type="EMBL" id="SNYI01000002">
    <property type="protein sequence ID" value="TDQ31642.1"/>
    <property type="molecule type" value="Genomic_DNA"/>
</dbReference>
<comment type="pathway">
    <text evidence="2 12">Cofactor biosynthesis; riboflavin biosynthesis; 5-amino-6-(D-ribitylamino)uracil from GTP: step 2/4.</text>
</comment>
<evidence type="ECO:0000256" key="14">
    <source>
        <dbReference type="PIRSR" id="PIRSR006769-2"/>
    </source>
</evidence>
<evidence type="ECO:0000256" key="5">
    <source>
        <dbReference type="ARBA" id="ARBA00007417"/>
    </source>
</evidence>
<evidence type="ECO:0000256" key="7">
    <source>
        <dbReference type="ARBA" id="ARBA00022723"/>
    </source>
</evidence>
<dbReference type="GO" id="GO:0008703">
    <property type="term" value="F:5-amino-6-(5-phosphoribosylamino)uracil reductase activity"/>
    <property type="evidence" value="ECO:0007669"/>
    <property type="project" value="UniProtKB-EC"/>
</dbReference>
<keyword evidence="6 12" id="KW-0686">Riboflavin biosynthesis</keyword>
<evidence type="ECO:0000256" key="9">
    <source>
        <dbReference type="ARBA" id="ARBA00022857"/>
    </source>
</evidence>
<dbReference type="PANTHER" id="PTHR38011:SF7">
    <property type="entry name" value="2,5-DIAMINO-6-RIBOSYLAMINO-4(3H)-PYRIMIDINONE 5'-PHOSPHATE REDUCTASE"/>
    <property type="match status" value="1"/>
</dbReference>
<evidence type="ECO:0000256" key="10">
    <source>
        <dbReference type="ARBA" id="ARBA00023002"/>
    </source>
</evidence>
<dbReference type="EC" id="3.5.4.26" evidence="12"/>
<keyword evidence="12" id="KW-0378">Hydrolase</keyword>
<comment type="cofactor">
    <cofactor evidence="12 15">
        <name>Zn(2+)</name>
        <dbReference type="ChEBI" id="CHEBI:29105"/>
    </cofactor>
    <text evidence="12 15">Binds 1 zinc ion.</text>
</comment>
<reference evidence="17 18" key="1">
    <citation type="submission" date="2019-03" db="EMBL/GenBank/DDBJ databases">
        <title>Genomic Encyclopedia of Archaeal and Bacterial Type Strains, Phase II (KMG-II): from individual species to whole genera.</title>
        <authorList>
            <person name="Goeker M."/>
        </authorList>
    </citation>
    <scope>NUCLEOTIDE SEQUENCE [LARGE SCALE GENOMIC DNA]</scope>
    <source>
        <strain evidence="17 18">DSM 18435</strain>
    </source>
</reference>
<dbReference type="UniPathway" id="UPA00275">
    <property type="reaction ID" value="UER00402"/>
</dbReference>
<evidence type="ECO:0000256" key="3">
    <source>
        <dbReference type="ARBA" id="ARBA00004910"/>
    </source>
</evidence>
<keyword evidence="11" id="KW-0511">Multifunctional enzyme</keyword>
<keyword evidence="8 12" id="KW-0862">Zinc</keyword>
<dbReference type="InterPro" id="IPR024072">
    <property type="entry name" value="DHFR-like_dom_sf"/>
</dbReference>
<dbReference type="SUPFAM" id="SSF53597">
    <property type="entry name" value="Dihydrofolate reductase-like"/>
    <property type="match status" value="1"/>
</dbReference>
<dbReference type="InterPro" id="IPR016193">
    <property type="entry name" value="Cytidine_deaminase-like"/>
</dbReference>
<feature type="binding site" evidence="15">
    <location>
        <position position="51"/>
    </location>
    <ligand>
        <name>Zn(2+)</name>
        <dbReference type="ChEBI" id="CHEBI:29105"/>
        <note>catalytic</note>
    </ligand>
</feature>
<keyword evidence="18" id="KW-1185">Reference proteome</keyword>
<dbReference type="SUPFAM" id="SSF53927">
    <property type="entry name" value="Cytidine deaminase-like"/>
    <property type="match status" value="1"/>
</dbReference>
<feature type="binding site" evidence="14">
    <location>
        <position position="193"/>
    </location>
    <ligand>
        <name>substrate</name>
    </ligand>
</feature>
<sequence>MKIHEKYISRAIELGRNAMGTAAPNPMVGCVIVCEGKIIAEGYTSPYGGPHAEVNAINTVSDPSVLSRSTLYVTLEPCSHYGKTPPCADLIRKLKIPRVVIGLKDPYEQVAGRGIEHLKEGGAEVISGILEQECREHHKRFLCFHEEKRPYIILKWAQTLDGFMAPDKKARTKDPSPYWITGKSSRQLVHQWRSQEQAILVGTNTVLEDNPRLDVRDWHGRSPTRIFLDPELRIDGEYHVLQPPPLTFRVTKKGISTRETDLLKHWTIDFDKDIALQLCELMYGENINSVIVEGGARTLEAFIQAGLWDEARVFTGTTRFGTGLKAPEIKGKIIRESKIGTDHLKIVRNDQ</sequence>
<dbReference type="Gene3D" id="3.40.430.10">
    <property type="entry name" value="Dihydrofolate Reductase, subunit A"/>
    <property type="match status" value="1"/>
</dbReference>
<feature type="binding site" evidence="15">
    <location>
        <position position="78"/>
    </location>
    <ligand>
        <name>Zn(2+)</name>
        <dbReference type="ChEBI" id="CHEBI:29105"/>
        <note>catalytic</note>
    </ligand>
</feature>
<comment type="catalytic activity">
    <reaction evidence="12">
        <text>5-amino-6-(5-phospho-D-ribitylamino)uracil + NADP(+) = 5-amino-6-(5-phospho-D-ribosylamino)uracil + NADPH + H(+)</text>
        <dbReference type="Rhea" id="RHEA:17845"/>
        <dbReference type="ChEBI" id="CHEBI:15378"/>
        <dbReference type="ChEBI" id="CHEBI:57783"/>
        <dbReference type="ChEBI" id="CHEBI:58349"/>
        <dbReference type="ChEBI" id="CHEBI:58421"/>
        <dbReference type="ChEBI" id="CHEBI:58453"/>
        <dbReference type="EC" id="1.1.1.193"/>
    </reaction>
</comment>
<feature type="binding site" evidence="14">
    <location>
        <position position="209"/>
    </location>
    <ligand>
        <name>NADP(+)</name>
        <dbReference type="ChEBI" id="CHEBI:58349"/>
    </ligand>
</feature>
<keyword evidence="10 12" id="KW-0560">Oxidoreductase</keyword>
<dbReference type="InterPro" id="IPR050765">
    <property type="entry name" value="Riboflavin_Biosynth_HTPR"/>
</dbReference>
<comment type="function">
    <text evidence="1 12">Converts 2,5-diamino-6-(ribosylamino)-4(3h)-pyrimidinone 5'-phosphate into 5-amino-6-(ribosylamino)-2,4(1h,3h)-pyrimidinedione 5'-phosphate.</text>
</comment>
<dbReference type="Pfam" id="PF01872">
    <property type="entry name" value="RibD_C"/>
    <property type="match status" value="1"/>
</dbReference>
<feature type="binding site" evidence="14">
    <location>
        <position position="213"/>
    </location>
    <ligand>
        <name>substrate</name>
    </ligand>
</feature>
<dbReference type="Pfam" id="PF00383">
    <property type="entry name" value="dCMP_cyt_deam_1"/>
    <property type="match status" value="1"/>
</dbReference>
<organism evidence="17 18">
    <name type="scientific">Zeaxanthinibacter enoshimensis</name>
    <dbReference type="NCBI Taxonomy" id="392009"/>
    <lineage>
        <taxon>Bacteria</taxon>
        <taxon>Pseudomonadati</taxon>
        <taxon>Bacteroidota</taxon>
        <taxon>Flavobacteriia</taxon>
        <taxon>Flavobacteriales</taxon>
        <taxon>Flavobacteriaceae</taxon>
        <taxon>Zeaxanthinibacter</taxon>
    </lineage>
</organism>
<feature type="binding site" evidence="14">
    <location>
        <position position="157"/>
    </location>
    <ligand>
        <name>NADP(+)</name>
        <dbReference type="ChEBI" id="CHEBI:58349"/>
    </ligand>
</feature>
<dbReference type="GO" id="GO:0008835">
    <property type="term" value="F:diaminohydroxyphosphoribosylaminopyrimidine deaminase activity"/>
    <property type="evidence" value="ECO:0007669"/>
    <property type="project" value="UniProtKB-EC"/>
</dbReference>
<dbReference type="AlphaFoldDB" id="A0A4R6TM57"/>
<evidence type="ECO:0000259" key="16">
    <source>
        <dbReference type="PROSITE" id="PS51747"/>
    </source>
</evidence>
<evidence type="ECO:0000256" key="12">
    <source>
        <dbReference type="PIRNR" id="PIRNR006769"/>
    </source>
</evidence>
<accession>A0A4R6TM57</accession>
<dbReference type="InterPro" id="IPR016192">
    <property type="entry name" value="APOBEC/CMP_deaminase_Zn-bd"/>
</dbReference>
<dbReference type="GO" id="GO:0008270">
    <property type="term" value="F:zinc ion binding"/>
    <property type="evidence" value="ECO:0007669"/>
    <property type="project" value="InterPro"/>
</dbReference>
<name>A0A4R6TM57_9FLAO</name>
<dbReference type="PANTHER" id="PTHR38011">
    <property type="entry name" value="DIHYDROFOLATE REDUCTASE FAMILY PROTEIN (AFU_ORTHOLOGUE AFUA_8G06820)"/>
    <property type="match status" value="1"/>
</dbReference>
<evidence type="ECO:0000256" key="13">
    <source>
        <dbReference type="PIRSR" id="PIRSR006769-1"/>
    </source>
</evidence>
<dbReference type="NCBIfam" id="TIGR00326">
    <property type="entry name" value="eubact_ribD"/>
    <property type="match status" value="1"/>
</dbReference>
<keyword evidence="9 12" id="KW-0521">NADP</keyword>
<dbReference type="InterPro" id="IPR002125">
    <property type="entry name" value="CMP_dCMP_dom"/>
</dbReference>
<evidence type="ECO:0000256" key="11">
    <source>
        <dbReference type="ARBA" id="ARBA00023268"/>
    </source>
</evidence>
<feature type="binding site" evidence="14">
    <location>
        <position position="216"/>
    </location>
    <ligand>
        <name>substrate</name>
    </ligand>
</feature>
<comment type="catalytic activity">
    <reaction evidence="12">
        <text>2,5-diamino-6-hydroxy-4-(5-phosphoribosylamino)-pyrimidine + H2O + H(+) = 5-amino-6-(5-phospho-D-ribosylamino)uracil + NH4(+)</text>
        <dbReference type="Rhea" id="RHEA:21868"/>
        <dbReference type="ChEBI" id="CHEBI:15377"/>
        <dbReference type="ChEBI" id="CHEBI:15378"/>
        <dbReference type="ChEBI" id="CHEBI:28938"/>
        <dbReference type="ChEBI" id="CHEBI:58453"/>
        <dbReference type="ChEBI" id="CHEBI:58614"/>
        <dbReference type="EC" id="3.5.4.26"/>
    </reaction>
</comment>
<dbReference type="PROSITE" id="PS51747">
    <property type="entry name" value="CYT_DCMP_DEAMINASES_2"/>
    <property type="match status" value="1"/>
</dbReference>
<evidence type="ECO:0000256" key="15">
    <source>
        <dbReference type="PIRSR" id="PIRSR006769-3"/>
    </source>
</evidence>
<feature type="domain" description="CMP/dCMP-type deaminase" evidence="16">
    <location>
        <begin position="2"/>
        <end position="126"/>
    </location>
</feature>
<evidence type="ECO:0000256" key="2">
    <source>
        <dbReference type="ARBA" id="ARBA00004882"/>
    </source>
</evidence>
<feature type="binding site" evidence="14">
    <location>
        <begin position="295"/>
        <end position="301"/>
    </location>
    <ligand>
        <name>NADP(+)</name>
        <dbReference type="ChEBI" id="CHEBI:58349"/>
    </ligand>
</feature>
<feature type="active site" description="Proton donor" evidence="13">
    <location>
        <position position="53"/>
    </location>
</feature>
<dbReference type="EC" id="1.1.1.193" evidence="12"/>
<dbReference type="RefSeq" id="WP_133644448.1">
    <property type="nucleotide sequence ID" value="NZ_SNYI01000002.1"/>
</dbReference>
<evidence type="ECO:0000256" key="4">
    <source>
        <dbReference type="ARBA" id="ARBA00005259"/>
    </source>
</evidence>
<comment type="similarity">
    <text evidence="5 12">In the C-terminal section; belongs to the HTP reductase family.</text>
</comment>
<feature type="binding site" evidence="14">
    <location>
        <position position="293"/>
    </location>
    <ligand>
        <name>substrate</name>
    </ligand>
</feature>